<evidence type="ECO:0000256" key="2">
    <source>
        <dbReference type="ARBA" id="ARBA00022448"/>
    </source>
</evidence>
<dbReference type="InterPro" id="IPR035906">
    <property type="entry name" value="MetI-like_sf"/>
</dbReference>
<name>A0A448ISI6_MYCAU</name>
<feature type="transmembrane region" description="Helical" evidence="8">
    <location>
        <begin position="12"/>
        <end position="33"/>
    </location>
</feature>
<dbReference type="OrthoDB" id="5100908at2"/>
<feature type="transmembrane region" description="Helical" evidence="8">
    <location>
        <begin position="480"/>
        <end position="504"/>
    </location>
</feature>
<keyword evidence="11" id="KW-1185">Reference proteome</keyword>
<dbReference type="CDD" id="cd06261">
    <property type="entry name" value="TM_PBP2"/>
    <property type="match status" value="2"/>
</dbReference>
<evidence type="ECO:0000313" key="11">
    <source>
        <dbReference type="Proteomes" id="UP000279306"/>
    </source>
</evidence>
<comment type="subcellular location">
    <subcellularLocation>
        <location evidence="1">Cell inner membrane</location>
        <topology evidence="1">Multi-pass membrane protein</topology>
    </subcellularLocation>
    <subcellularLocation>
        <location evidence="8">Cell membrane</location>
        <topology evidence="8">Multi-pass membrane protein</topology>
    </subcellularLocation>
</comment>
<dbReference type="PANTHER" id="PTHR43357">
    <property type="entry name" value="INNER MEMBRANE ABC TRANSPORTER PERMEASE PROTEIN YDCV"/>
    <property type="match status" value="1"/>
</dbReference>
<feature type="transmembrane region" description="Helical" evidence="8">
    <location>
        <begin position="309"/>
        <end position="336"/>
    </location>
</feature>
<evidence type="ECO:0000256" key="6">
    <source>
        <dbReference type="ARBA" id="ARBA00022989"/>
    </source>
</evidence>
<dbReference type="SUPFAM" id="SSF161098">
    <property type="entry name" value="MetI-like"/>
    <property type="match status" value="2"/>
</dbReference>
<dbReference type="InterPro" id="IPR000515">
    <property type="entry name" value="MetI-like"/>
</dbReference>
<dbReference type="Proteomes" id="UP000279306">
    <property type="component" value="Chromosome"/>
</dbReference>
<dbReference type="GO" id="GO:0005886">
    <property type="term" value="C:plasma membrane"/>
    <property type="evidence" value="ECO:0007669"/>
    <property type="project" value="UniProtKB-SubCell"/>
</dbReference>
<organism evidence="10 11">
    <name type="scientific">Mycolicibacterium aurum</name>
    <name type="common">Mycobacterium aurum</name>
    <dbReference type="NCBI Taxonomy" id="1791"/>
    <lineage>
        <taxon>Bacteria</taxon>
        <taxon>Bacillati</taxon>
        <taxon>Actinomycetota</taxon>
        <taxon>Actinomycetes</taxon>
        <taxon>Mycobacteriales</taxon>
        <taxon>Mycobacteriaceae</taxon>
        <taxon>Mycolicibacterium</taxon>
    </lineage>
</organism>
<keyword evidence="6 8" id="KW-1133">Transmembrane helix</keyword>
<dbReference type="AlphaFoldDB" id="A0A448ISI6"/>
<keyword evidence="2 8" id="KW-0813">Transport</keyword>
<evidence type="ECO:0000256" key="4">
    <source>
        <dbReference type="ARBA" id="ARBA00022519"/>
    </source>
</evidence>
<feature type="transmembrane region" description="Helical" evidence="8">
    <location>
        <begin position="384"/>
        <end position="404"/>
    </location>
</feature>
<evidence type="ECO:0000259" key="9">
    <source>
        <dbReference type="PROSITE" id="PS50928"/>
    </source>
</evidence>
<dbReference type="KEGG" id="mauu:NCTC10437_02990"/>
<dbReference type="PROSITE" id="PS50928">
    <property type="entry name" value="ABC_TM1"/>
    <property type="match status" value="2"/>
</dbReference>
<keyword evidence="4" id="KW-0997">Cell inner membrane</keyword>
<accession>A0A448ISI6</accession>
<feature type="domain" description="ABC transmembrane type-1" evidence="9">
    <location>
        <begin position="57"/>
        <end position="238"/>
    </location>
</feature>
<dbReference type="PANTHER" id="PTHR43357:SF3">
    <property type="entry name" value="FE(3+)-TRANSPORT SYSTEM PERMEASE PROTEIN FBPB 2"/>
    <property type="match status" value="1"/>
</dbReference>
<gene>
    <name evidence="10" type="primary">cysW_2</name>
    <name evidence="10" type="ORF">NCTC10437_02990</name>
</gene>
<keyword evidence="7 8" id="KW-0472">Membrane</keyword>
<feature type="transmembrane region" description="Helical" evidence="8">
    <location>
        <begin position="357"/>
        <end position="378"/>
    </location>
</feature>
<dbReference type="Pfam" id="PF00528">
    <property type="entry name" value="BPD_transp_1"/>
    <property type="match status" value="2"/>
</dbReference>
<feature type="transmembrane region" description="Helical" evidence="8">
    <location>
        <begin position="425"/>
        <end position="447"/>
    </location>
</feature>
<dbReference type="STRING" id="1791.GCA_001049355_01128"/>
<evidence type="ECO:0000256" key="3">
    <source>
        <dbReference type="ARBA" id="ARBA00022475"/>
    </source>
</evidence>
<proteinExistence type="inferred from homology"/>
<feature type="transmembrane region" description="Helical" evidence="8">
    <location>
        <begin position="93"/>
        <end position="113"/>
    </location>
</feature>
<feature type="transmembrane region" description="Helical" evidence="8">
    <location>
        <begin position="220"/>
        <end position="239"/>
    </location>
</feature>
<evidence type="ECO:0000256" key="8">
    <source>
        <dbReference type="RuleBase" id="RU363032"/>
    </source>
</evidence>
<dbReference type="RefSeq" id="WP_048631068.1">
    <property type="nucleotide sequence ID" value="NZ_CVQQ01000002.1"/>
</dbReference>
<evidence type="ECO:0000256" key="1">
    <source>
        <dbReference type="ARBA" id="ARBA00004429"/>
    </source>
</evidence>
<dbReference type="Gene3D" id="1.10.3720.10">
    <property type="entry name" value="MetI-like"/>
    <property type="match status" value="2"/>
</dbReference>
<evidence type="ECO:0000256" key="7">
    <source>
        <dbReference type="ARBA" id="ARBA00023136"/>
    </source>
</evidence>
<feature type="transmembrane region" description="Helical" evidence="8">
    <location>
        <begin position="119"/>
        <end position="137"/>
    </location>
</feature>
<comment type="similarity">
    <text evidence="8">Belongs to the binding-protein-dependent transport system permease family.</text>
</comment>
<dbReference type="EMBL" id="LR134356">
    <property type="protein sequence ID" value="VEG55433.1"/>
    <property type="molecule type" value="Genomic_DNA"/>
</dbReference>
<keyword evidence="5 8" id="KW-0812">Transmembrane</keyword>
<dbReference type="GO" id="GO:0055085">
    <property type="term" value="P:transmembrane transport"/>
    <property type="evidence" value="ECO:0007669"/>
    <property type="project" value="InterPro"/>
</dbReference>
<feature type="transmembrane region" description="Helical" evidence="8">
    <location>
        <begin position="268"/>
        <end position="289"/>
    </location>
</feature>
<evidence type="ECO:0000256" key="5">
    <source>
        <dbReference type="ARBA" id="ARBA00022692"/>
    </source>
</evidence>
<feature type="domain" description="ABC transmembrane type-1" evidence="9">
    <location>
        <begin position="311"/>
        <end position="505"/>
    </location>
</feature>
<protein>
    <submittedName>
        <fullName evidence="10">Binding-protein-dependent transport systems inner membrane component</fullName>
    </submittedName>
</protein>
<reference evidence="10 11" key="1">
    <citation type="submission" date="2018-12" db="EMBL/GenBank/DDBJ databases">
        <authorList>
            <consortium name="Pathogen Informatics"/>
        </authorList>
    </citation>
    <scope>NUCLEOTIDE SEQUENCE [LARGE SCALE GENOMIC DNA]</scope>
    <source>
        <strain evidence="10 11">NCTC10437</strain>
    </source>
</reference>
<keyword evidence="3" id="KW-1003">Cell membrane</keyword>
<feature type="transmembrane region" description="Helical" evidence="8">
    <location>
        <begin position="61"/>
        <end position="81"/>
    </location>
</feature>
<evidence type="ECO:0000313" key="10">
    <source>
        <dbReference type="EMBL" id="VEG55433.1"/>
    </source>
</evidence>
<sequence>MPRFSWRSRAPVPLVLAAAVVVAATLLPLLYLAQRANERGVGFIAHELVQPRTAALIGRSMMLVGVVTAACVILGVGFAVLINRTDMPCRRALTVALTLPLAMPSYLLGYLWVSVAPGVTGFWGACLILTLVSYPLVMMTTMAALSRVDPAQEEVARSLGLSGFAVLGRVTLRQTRAAIAAGALLVALYVLSDFGAVAVMRYEAFTWVIFGAYRSGFNPARAAVLSLVLLVFAVALVLAEHRTRGRSAASRIGSGTPRPAPVDRLGRWRAVALVPALAVLAAALVVPFAELADWLVAGGVRWDREQWTSALSATVWLSLAAAVVCTLAALPLGVLAARYRSRATRMLEGASYLSHGLPSIVVAISMVSVGVLLLRPFYQREPLLILAYAVLFIPLAVGSVRSAVEAAPVRLEEVARSLGRGPLRAFLTVTARNATPAIAAGAALVLLTCMKELPVTLLLHPTGTDTLATRLWKSSFVSDYAAAAPYAAALVVFAAIPTAVLGLWSANFREEVRSD</sequence>
<feature type="transmembrane region" description="Helical" evidence="8">
    <location>
        <begin position="177"/>
        <end position="200"/>
    </location>
</feature>